<dbReference type="Pfam" id="PF13843">
    <property type="entry name" value="DDE_Tnp_1_7"/>
    <property type="match status" value="1"/>
</dbReference>
<dbReference type="InterPro" id="IPR029526">
    <property type="entry name" value="PGBD"/>
</dbReference>
<feature type="compositionally biased region" description="Acidic residues" evidence="1">
    <location>
        <begin position="1"/>
        <end position="16"/>
    </location>
</feature>
<evidence type="ECO:0000259" key="2">
    <source>
        <dbReference type="Pfam" id="PF13843"/>
    </source>
</evidence>
<name>A0A819AKS8_9BILA</name>
<organism evidence="3 4">
    <name type="scientific">Rotaria socialis</name>
    <dbReference type="NCBI Taxonomy" id="392032"/>
    <lineage>
        <taxon>Eukaryota</taxon>
        <taxon>Metazoa</taxon>
        <taxon>Spiralia</taxon>
        <taxon>Gnathifera</taxon>
        <taxon>Rotifera</taxon>
        <taxon>Eurotatoria</taxon>
        <taxon>Bdelloidea</taxon>
        <taxon>Philodinida</taxon>
        <taxon>Philodinidae</taxon>
        <taxon>Rotaria</taxon>
    </lineage>
</organism>
<feature type="domain" description="PiggyBac transposable element-derived protein" evidence="2">
    <location>
        <begin position="106"/>
        <end position="309"/>
    </location>
</feature>
<evidence type="ECO:0000313" key="4">
    <source>
        <dbReference type="Proteomes" id="UP000663869"/>
    </source>
</evidence>
<evidence type="ECO:0000313" key="3">
    <source>
        <dbReference type="EMBL" id="CAF3779075.1"/>
    </source>
</evidence>
<evidence type="ECO:0000256" key="1">
    <source>
        <dbReference type="SAM" id="MobiDB-lite"/>
    </source>
</evidence>
<reference evidence="3" key="1">
    <citation type="submission" date="2021-02" db="EMBL/GenBank/DDBJ databases">
        <authorList>
            <person name="Nowell W R."/>
        </authorList>
    </citation>
    <scope>NUCLEOTIDE SEQUENCE</scope>
</reference>
<accession>A0A819AKS8</accession>
<protein>
    <recommendedName>
        <fullName evidence="2">PiggyBac transposable element-derived protein domain-containing protein</fullName>
    </recommendedName>
</protein>
<dbReference type="EMBL" id="CAJNYU010004624">
    <property type="protein sequence ID" value="CAF3779075.1"/>
    <property type="molecule type" value="Genomic_DNA"/>
</dbReference>
<dbReference type="AlphaFoldDB" id="A0A819AKS8"/>
<feature type="region of interest" description="Disordered" evidence="1">
    <location>
        <begin position="1"/>
        <end position="20"/>
    </location>
</feature>
<comment type="caution">
    <text evidence="3">The sequence shown here is derived from an EMBL/GenBank/DDBJ whole genome shotgun (WGS) entry which is preliminary data.</text>
</comment>
<sequence>MSLTSDEEIDSSESEDEVSKVAHNLRDELIMSETSSSSDYWRKTAFVLSTAAFAGTLPPPPMNEELEPIDYFFSMVDKKSIALLTDQSNLSVLQTNPSKPQLNRTDPNFDRAHKVRPLLNIVKENFIKTDKEEKLSVGEQIIPFKGKSIMKQHMPNKPNRWGYKMFLLAGGESGICYDFILYAGKSDKQEYGFCTNIVLDLCATVPRAINHKVYCDNYFTTIRLQVELKKLGIYTVGTVKPNRLTDLTMKNKKELSSEDRGAMDHRIAEVDGVTLCVTRWYDNNVVNCLSTLHDCEPLYPAERWSSQQKKTYTNCKTECYKNL</sequence>
<gene>
    <name evidence="3" type="ORF">FME351_LOCUS32403</name>
</gene>
<proteinExistence type="predicted"/>
<dbReference type="Proteomes" id="UP000663869">
    <property type="component" value="Unassembled WGS sequence"/>
</dbReference>
<dbReference type="PANTHER" id="PTHR47272">
    <property type="entry name" value="DDE_TNP_1_7 DOMAIN-CONTAINING PROTEIN"/>
    <property type="match status" value="1"/>
</dbReference>